<feature type="compositionally biased region" description="Basic and acidic residues" evidence="1">
    <location>
        <begin position="112"/>
        <end position="128"/>
    </location>
</feature>
<dbReference type="EMBL" id="CAADRM010000103">
    <property type="protein sequence ID" value="VFU15168.1"/>
    <property type="molecule type" value="Genomic_DNA"/>
</dbReference>
<evidence type="ECO:0008006" key="3">
    <source>
        <dbReference type="Google" id="ProtNLM"/>
    </source>
</evidence>
<feature type="region of interest" description="Disordered" evidence="1">
    <location>
        <begin position="83"/>
        <end position="212"/>
    </location>
</feature>
<name>A0A485M306_9ZZZZ</name>
<feature type="compositionally biased region" description="Acidic residues" evidence="1">
    <location>
        <begin position="100"/>
        <end position="111"/>
    </location>
</feature>
<accession>A0A485M306</accession>
<evidence type="ECO:0000256" key="1">
    <source>
        <dbReference type="SAM" id="MobiDB-lite"/>
    </source>
</evidence>
<feature type="region of interest" description="Disordered" evidence="1">
    <location>
        <begin position="16"/>
        <end position="48"/>
    </location>
</feature>
<evidence type="ECO:0000313" key="2">
    <source>
        <dbReference type="EMBL" id="VFU15168.1"/>
    </source>
</evidence>
<organism evidence="2">
    <name type="scientific">anaerobic digester metagenome</name>
    <dbReference type="NCBI Taxonomy" id="1263854"/>
    <lineage>
        <taxon>unclassified sequences</taxon>
        <taxon>metagenomes</taxon>
        <taxon>ecological metagenomes</taxon>
    </lineage>
</organism>
<reference evidence="2" key="1">
    <citation type="submission" date="2019-03" db="EMBL/GenBank/DDBJ databases">
        <authorList>
            <person name="Hao L."/>
        </authorList>
    </citation>
    <scope>NUCLEOTIDE SEQUENCE</scope>
</reference>
<dbReference type="AlphaFoldDB" id="A0A485M306"/>
<protein>
    <recommendedName>
        <fullName evidence="3">DUF2497 domain-containing protein</fullName>
    </recommendedName>
</protein>
<proteinExistence type="predicted"/>
<feature type="compositionally biased region" description="Basic and acidic residues" evidence="1">
    <location>
        <begin position="21"/>
        <end position="34"/>
    </location>
</feature>
<sequence length="274" mass="29719">MEDKILDDDDIIDLTDLLEEGEPKGRKAKKEAEPPARIPLNEPDSFDLGKEISMEYDVSVEEIEQGGESLDIDASLSSGEEIALSPESGEGEEIVLSQEPEGEIEFDFGDAEPEKKKSKEAPHRKQLEEISVEDPGGSTFEMDDDLSAAAGSGLEKQPVERTTEDAGGDALQEFPEDAGAAEPLVIQDQPADRSAEEIGKENGSAPVPGEAQGAVLKDVLGGLRQEIPGMLEEMVRPIMSELVRELVASTREQLPGIIEKVIREEIEKLKKLDS</sequence>
<gene>
    <name evidence="2" type="ORF">SCFA_40046</name>
</gene>
<feature type="compositionally biased region" description="Basic and acidic residues" evidence="1">
    <location>
        <begin position="190"/>
        <end position="200"/>
    </location>
</feature>